<organism evidence="8 9">
    <name type="scientific">Filifactor alocis (strain ATCC 35896 / CCUG 47790 / D40 B5)</name>
    <name type="common">Fusobacterium alocis</name>
    <dbReference type="NCBI Taxonomy" id="546269"/>
    <lineage>
        <taxon>Bacteria</taxon>
        <taxon>Bacillati</taxon>
        <taxon>Bacillota</taxon>
        <taxon>Clostridia</taxon>
        <taxon>Peptostreptococcales</taxon>
        <taxon>Filifactoraceae</taxon>
        <taxon>Filifactor</taxon>
    </lineage>
</organism>
<dbReference type="Pfam" id="PF04085">
    <property type="entry name" value="MreC"/>
    <property type="match status" value="1"/>
</dbReference>
<evidence type="ECO:0000313" key="9">
    <source>
        <dbReference type="Proteomes" id="UP000007468"/>
    </source>
</evidence>
<dbReference type="Gene3D" id="2.40.10.340">
    <property type="entry name" value="Rod shape-determining protein MreC, domain 1"/>
    <property type="match status" value="1"/>
</dbReference>
<dbReference type="PIRSF" id="PIRSF038471">
    <property type="entry name" value="MreC"/>
    <property type="match status" value="1"/>
</dbReference>
<dbReference type="AlphaFoldDB" id="D6GSJ9"/>
<evidence type="ECO:0000256" key="1">
    <source>
        <dbReference type="ARBA" id="ARBA00009369"/>
    </source>
</evidence>
<keyword evidence="6" id="KW-0812">Transmembrane</keyword>
<dbReference type="EMBL" id="CP002390">
    <property type="protein sequence ID" value="EFE28640.2"/>
    <property type="molecule type" value="Genomic_DNA"/>
</dbReference>
<keyword evidence="6" id="KW-0472">Membrane</keyword>
<dbReference type="Gene3D" id="2.40.10.350">
    <property type="entry name" value="Rod shape-determining protein MreC, domain 2"/>
    <property type="match status" value="1"/>
</dbReference>
<dbReference type="InterPro" id="IPR042175">
    <property type="entry name" value="Cell/Rod_MreC_2"/>
</dbReference>
<keyword evidence="3 5" id="KW-0133">Cell shape</keyword>
<dbReference type="STRING" id="546269.HMPREF0389_00557"/>
<keyword evidence="9" id="KW-1185">Reference proteome</keyword>
<protein>
    <recommendedName>
        <fullName evidence="2 5">Cell shape-determining protein MreC</fullName>
    </recommendedName>
    <alternativeName>
        <fullName evidence="4 5">Cell shape protein MreC</fullName>
    </alternativeName>
</protein>
<evidence type="ECO:0000256" key="4">
    <source>
        <dbReference type="ARBA" id="ARBA00032089"/>
    </source>
</evidence>
<dbReference type="eggNOG" id="COG1792">
    <property type="taxonomic scope" value="Bacteria"/>
</dbReference>
<comment type="function">
    <text evidence="5">Involved in formation and maintenance of cell shape.</text>
</comment>
<evidence type="ECO:0000256" key="6">
    <source>
        <dbReference type="SAM" id="Phobius"/>
    </source>
</evidence>
<evidence type="ECO:0000256" key="3">
    <source>
        <dbReference type="ARBA" id="ARBA00022960"/>
    </source>
</evidence>
<evidence type="ECO:0000259" key="7">
    <source>
        <dbReference type="Pfam" id="PF04085"/>
    </source>
</evidence>
<dbReference type="InterPro" id="IPR055342">
    <property type="entry name" value="MreC_beta-barrel_core"/>
</dbReference>
<dbReference type="GO" id="GO:0005886">
    <property type="term" value="C:plasma membrane"/>
    <property type="evidence" value="ECO:0007669"/>
    <property type="project" value="TreeGrafter"/>
</dbReference>
<name>D6GSJ9_FILAD</name>
<dbReference type="OrthoDB" id="9792313at2"/>
<feature type="transmembrane region" description="Helical" evidence="6">
    <location>
        <begin position="20"/>
        <end position="39"/>
    </location>
</feature>
<dbReference type="PATRIC" id="fig|546269.5.peg.89"/>
<comment type="similarity">
    <text evidence="1 5">Belongs to the MreC family.</text>
</comment>
<accession>D6GSJ9</accession>
<dbReference type="Proteomes" id="UP000007468">
    <property type="component" value="Chromosome"/>
</dbReference>
<dbReference type="HOGENOM" id="CLU_042663_1_2_9"/>
<dbReference type="GO" id="GO:0008360">
    <property type="term" value="P:regulation of cell shape"/>
    <property type="evidence" value="ECO:0007669"/>
    <property type="project" value="UniProtKB-KW"/>
</dbReference>
<dbReference type="InterPro" id="IPR007221">
    <property type="entry name" value="MreC"/>
</dbReference>
<dbReference type="InterPro" id="IPR042177">
    <property type="entry name" value="Cell/Rod_1"/>
</dbReference>
<reference evidence="9" key="1">
    <citation type="submission" date="2010-12" db="EMBL/GenBank/DDBJ databases">
        <title>The genome sequence of Filifactor alocis strain ATCC 35896.</title>
        <authorList>
            <consortium name="The Broad Institute Genome Sequencing Platform"/>
            <person name="Ward D."/>
            <person name="Earl A."/>
            <person name="Feldgarden M."/>
            <person name="Young S.K."/>
            <person name="Gargeya S."/>
            <person name="Zeng Q."/>
            <person name="Alvarado L."/>
            <person name="Berlin A."/>
            <person name="Bochicchio J."/>
            <person name="Chapman S.B."/>
            <person name="Chen Z."/>
            <person name="Freedman E."/>
            <person name="Gellesch M."/>
            <person name="Goldberg J."/>
            <person name="Griggs A."/>
            <person name="Gujja S."/>
            <person name="Heilman E."/>
            <person name="Heiman D."/>
            <person name="Howarth C."/>
            <person name="Mehta T."/>
            <person name="Neiman D."/>
            <person name="Pearson M."/>
            <person name="Roberts A."/>
            <person name="Saif S."/>
            <person name="Shea T."/>
            <person name="Shenoy N."/>
            <person name="Sisk P."/>
            <person name="Stolte C."/>
            <person name="Sykes S."/>
            <person name="White J."/>
            <person name="Yandava C."/>
            <person name="Izard J."/>
            <person name="Blanton J.M."/>
            <person name="Baranova O.V."/>
            <person name="Tanner A.C."/>
            <person name="Dewhirst F.E."/>
            <person name="Haas B."/>
            <person name="Nusbaum C."/>
            <person name="Birren B."/>
        </authorList>
    </citation>
    <scope>NUCLEOTIDE SEQUENCE [LARGE SCALE GENOMIC DNA]</scope>
    <source>
        <strain evidence="9">ATCC 35896 / D40 B5</strain>
    </source>
</reference>
<keyword evidence="6" id="KW-1133">Transmembrane helix</keyword>
<dbReference type="NCBIfam" id="TIGR00219">
    <property type="entry name" value="mreC"/>
    <property type="match status" value="1"/>
</dbReference>
<evidence type="ECO:0000313" key="8">
    <source>
        <dbReference type="EMBL" id="EFE28640.2"/>
    </source>
</evidence>
<dbReference type="PANTHER" id="PTHR34138:SF1">
    <property type="entry name" value="CELL SHAPE-DETERMINING PROTEIN MREC"/>
    <property type="match status" value="1"/>
</dbReference>
<proteinExistence type="inferred from homology"/>
<sequence>MERIKEIILKKIIRNKKTYYIMGLLLITLFLLNSINGNFGSENRVLSFYATSSKLITSSSNKIKFVLGSKGKSSEEEIELLKAKNEELKSQLIENMITKSDLEELKNLKSSLNYVSNNENSEYISTSIVYKNDGNFFTSFVIDAGKNFGVQKDSIVIGQNGLVGIIFEVNEKYSKGMSILDSDISVSFQALRNKEVAGIASQNIIMNINDDFSGYLKGYLFDKEASVFTGDILVTSGLGLYPAGIQIGEVEGVVEDKSNLLQYIKIKPYVNFKTIDKVIVINPRVLH</sequence>
<evidence type="ECO:0000256" key="5">
    <source>
        <dbReference type="PIRNR" id="PIRNR038471"/>
    </source>
</evidence>
<evidence type="ECO:0000256" key="2">
    <source>
        <dbReference type="ARBA" id="ARBA00013855"/>
    </source>
</evidence>
<dbReference type="KEGG" id="faa:HMPREF0389_00557"/>
<gene>
    <name evidence="8" type="primary">mreC</name>
    <name evidence="8" type="ordered locus">HMPREF0389_00557</name>
</gene>
<feature type="domain" description="Rod shape-determining protein MreC beta-barrel core" evidence="7">
    <location>
        <begin position="128"/>
        <end position="281"/>
    </location>
</feature>
<dbReference type="PANTHER" id="PTHR34138">
    <property type="entry name" value="CELL SHAPE-DETERMINING PROTEIN MREC"/>
    <property type="match status" value="1"/>
</dbReference>